<dbReference type="EMBL" id="QVEV01000008">
    <property type="protein sequence ID" value="RGC16484.1"/>
    <property type="molecule type" value="Genomic_DNA"/>
</dbReference>
<organism evidence="1 2">
    <name type="scientific">Clostridium innocuum</name>
    <dbReference type="NCBI Taxonomy" id="1522"/>
    <lineage>
        <taxon>Bacteria</taxon>
        <taxon>Bacillati</taxon>
        <taxon>Bacillota</taxon>
        <taxon>Clostridia</taxon>
        <taxon>Eubacteriales</taxon>
        <taxon>Clostridiaceae</taxon>
        <taxon>Clostridium</taxon>
    </lineage>
</organism>
<dbReference type="OrthoDB" id="1550811at2"/>
<dbReference type="InterPro" id="IPR021239">
    <property type="entry name" value="DUF2625"/>
</dbReference>
<reference evidence="1 2" key="1">
    <citation type="submission" date="2018-08" db="EMBL/GenBank/DDBJ databases">
        <title>A genome reference for cultivated species of the human gut microbiota.</title>
        <authorList>
            <person name="Zou Y."/>
            <person name="Xue W."/>
            <person name="Luo G."/>
        </authorList>
    </citation>
    <scope>NUCLEOTIDE SEQUENCE [LARGE SCALE GENOMIC DNA]</scope>
    <source>
        <strain evidence="1 2">OF01-2LB</strain>
    </source>
</reference>
<protein>
    <submittedName>
        <fullName evidence="1">DUF2625 family protein</fullName>
    </submittedName>
</protein>
<accession>A0A3E2VYB7</accession>
<evidence type="ECO:0000313" key="2">
    <source>
        <dbReference type="Proteomes" id="UP000260025"/>
    </source>
</evidence>
<sequence>MESTFQNILDDIKNSKKAVAVLPSEDSIKAEVKNTYKINSKSLLAVLLEHTGGIIIDHWIRLYGAGEVNFISRNSLCPFDNILIGEDILGGLFMFLENGNIGYFAPDCLELEDMEISFSQFLYWCFHGDTVTFYKDYFWKGWQKDVVNIKNDEGVAFYPFLWAKADSFESRAREIVPIAEIIRLEFDFLKQLYA</sequence>
<gene>
    <name evidence="1" type="ORF">DXA38_07315</name>
</gene>
<dbReference type="Pfam" id="PF10946">
    <property type="entry name" value="DUF2625"/>
    <property type="match status" value="1"/>
</dbReference>
<name>A0A3E2VYB7_CLOIN</name>
<dbReference type="Proteomes" id="UP000260025">
    <property type="component" value="Unassembled WGS sequence"/>
</dbReference>
<dbReference type="AlphaFoldDB" id="A0A3E2VYB7"/>
<proteinExistence type="predicted"/>
<evidence type="ECO:0000313" key="1">
    <source>
        <dbReference type="EMBL" id="RGC16484.1"/>
    </source>
</evidence>
<comment type="caution">
    <text evidence="1">The sequence shown here is derived from an EMBL/GenBank/DDBJ whole genome shotgun (WGS) entry which is preliminary data.</text>
</comment>